<dbReference type="InterPro" id="IPR010982">
    <property type="entry name" value="Lambda_DNA-bd_dom_sf"/>
</dbReference>
<sequence length="76" mass="8463">MQLSQFRTQIAGMSGHEAARWLGIPPAMYWRWEQGQEPNAANRRAIYRFSNAAVTPNDLAGIGPRATHPLDVTGKK</sequence>
<proteinExistence type="predicted"/>
<dbReference type="GO" id="GO:0003677">
    <property type="term" value="F:DNA binding"/>
    <property type="evidence" value="ECO:0007669"/>
    <property type="project" value="InterPro"/>
</dbReference>
<gene>
    <name evidence="1" type="ORF">SIL78_18690</name>
</gene>
<protein>
    <submittedName>
        <fullName evidence="1">Uncharacterized protein</fullName>
    </submittedName>
</protein>
<dbReference type="GeneID" id="303167567"/>
<dbReference type="SUPFAM" id="SSF47413">
    <property type="entry name" value="lambda repressor-like DNA-binding domains"/>
    <property type="match status" value="1"/>
</dbReference>
<dbReference type="EMBL" id="JAWXXT010000002">
    <property type="protein sequence ID" value="MDX5979579.1"/>
    <property type="molecule type" value="Genomic_DNA"/>
</dbReference>
<evidence type="ECO:0000313" key="2">
    <source>
        <dbReference type="Proteomes" id="UP001276761"/>
    </source>
</evidence>
<dbReference type="AlphaFoldDB" id="A0AAJ2RZT9"/>
<comment type="caution">
    <text evidence="1">The sequence shown here is derived from an EMBL/GenBank/DDBJ whole genome shotgun (WGS) entry which is preliminary data.</text>
</comment>
<organism evidence="1 2">
    <name type="scientific">Vreelandella alkaliphila</name>
    <dbReference type="NCBI Taxonomy" id="272774"/>
    <lineage>
        <taxon>Bacteria</taxon>
        <taxon>Pseudomonadati</taxon>
        <taxon>Pseudomonadota</taxon>
        <taxon>Gammaproteobacteria</taxon>
        <taxon>Oceanospirillales</taxon>
        <taxon>Halomonadaceae</taxon>
        <taxon>Vreelandella</taxon>
    </lineage>
</organism>
<reference evidence="1" key="1">
    <citation type="submission" date="2023-11" db="EMBL/GenBank/DDBJ databases">
        <title>MicrobeMod: A computational toolkit for identifying prokaryotic methylation and restriction-modification with nanopore sequencing.</title>
        <authorList>
            <person name="Crits-Christoph A."/>
            <person name="Kang S.C."/>
            <person name="Lee H."/>
            <person name="Ostrov N."/>
        </authorList>
    </citation>
    <scope>NUCLEOTIDE SEQUENCE</scope>
    <source>
        <strain evidence="1">ATCC BAA-953</strain>
    </source>
</reference>
<name>A0AAJ2RZT9_9GAMM</name>
<evidence type="ECO:0000313" key="1">
    <source>
        <dbReference type="EMBL" id="MDX5979579.1"/>
    </source>
</evidence>
<dbReference type="Proteomes" id="UP001276761">
    <property type="component" value="Unassembled WGS sequence"/>
</dbReference>
<accession>A0AAJ2RZT9</accession>
<dbReference type="RefSeq" id="WP_198349981.1">
    <property type="nucleotide sequence ID" value="NZ_JABASV010000012.1"/>
</dbReference>